<organism evidence="1 2">
    <name type="scientific">Pristionchus mayeri</name>
    <dbReference type="NCBI Taxonomy" id="1317129"/>
    <lineage>
        <taxon>Eukaryota</taxon>
        <taxon>Metazoa</taxon>
        <taxon>Ecdysozoa</taxon>
        <taxon>Nematoda</taxon>
        <taxon>Chromadorea</taxon>
        <taxon>Rhabditida</taxon>
        <taxon>Rhabditina</taxon>
        <taxon>Diplogasteromorpha</taxon>
        <taxon>Diplogasteroidea</taxon>
        <taxon>Neodiplogasteridae</taxon>
        <taxon>Pristionchus</taxon>
    </lineage>
</organism>
<reference evidence="2" key="1">
    <citation type="submission" date="2022-10" db="EMBL/GenBank/DDBJ databases">
        <title>Genome assembly of Pristionchus species.</title>
        <authorList>
            <person name="Yoshida K."/>
            <person name="Sommer R.J."/>
        </authorList>
    </citation>
    <scope>NUCLEOTIDE SEQUENCE [LARGE SCALE GENOMIC DNA]</scope>
    <source>
        <strain evidence="2">RS5460</strain>
    </source>
</reference>
<evidence type="ECO:0000313" key="2">
    <source>
        <dbReference type="Proteomes" id="UP001328107"/>
    </source>
</evidence>
<keyword evidence="2" id="KW-1185">Reference proteome</keyword>
<comment type="caution">
    <text evidence="1">The sequence shown here is derived from an EMBL/GenBank/DDBJ whole genome shotgun (WGS) entry which is preliminary data.</text>
</comment>
<gene>
    <name evidence="1" type="ORF">PMAYCL1PPCAC_22851</name>
</gene>
<dbReference type="EMBL" id="BTRK01000005">
    <property type="protein sequence ID" value="GMR52656.1"/>
    <property type="molecule type" value="Genomic_DNA"/>
</dbReference>
<accession>A0AAN5CX19</accession>
<name>A0AAN5CX19_9BILA</name>
<dbReference type="AlphaFoldDB" id="A0AAN5CX19"/>
<feature type="non-terminal residue" evidence="1">
    <location>
        <position position="66"/>
    </location>
</feature>
<proteinExistence type="predicted"/>
<evidence type="ECO:0000313" key="1">
    <source>
        <dbReference type="EMBL" id="GMR52656.1"/>
    </source>
</evidence>
<feature type="non-terminal residue" evidence="1">
    <location>
        <position position="1"/>
    </location>
</feature>
<protein>
    <submittedName>
        <fullName evidence="1">Uncharacterized protein</fullName>
    </submittedName>
</protein>
<dbReference type="Proteomes" id="UP001328107">
    <property type="component" value="Unassembled WGS sequence"/>
</dbReference>
<sequence length="66" mass="7981">KTSRKRKWVEYDKPLPKIVSKDDYEKDVRSRLREFLVKEGMSDEKISVLEQRPLHYAYAPELKNDQ</sequence>